<dbReference type="SMART" id="SM00487">
    <property type="entry name" value="DEXDc"/>
    <property type="match status" value="1"/>
</dbReference>
<dbReference type="Gene3D" id="1.10.3210.30">
    <property type="match status" value="1"/>
</dbReference>
<evidence type="ECO:0000259" key="11">
    <source>
        <dbReference type="PROSITE" id="PS51192"/>
    </source>
</evidence>
<dbReference type="HOGENOM" id="CLU_010520_1_0_2"/>
<dbReference type="KEGG" id="mbw:MSBRW_1614"/>
<evidence type="ECO:0000256" key="2">
    <source>
        <dbReference type="ARBA" id="ARBA00009046"/>
    </source>
</evidence>
<dbReference type="GO" id="GO:0140097">
    <property type="term" value="F:catalytic activity, acting on DNA"/>
    <property type="evidence" value="ECO:0007669"/>
    <property type="project" value="UniProtKB-ARBA"/>
</dbReference>
<protein>
    <recommendedName>
        <fullName evidence="16">CRISPR-associated helicase Cas3</fullName>
    </recommendedName>
</protein>
<dbReference type="GeneID" id="24823100"/>
<keyword evidence="4" id="KW-0479">Metal-binding</keyword>
<dbReference type="PANTHER" id="PTHR47959">
    <property type="entry name" value="ATP-DEPENDENT RNA HELICASE RHLE-RELATED"/>
    <property type="match status" value="1"/>
</dbReference>
<evidence type="ECO:0000313" key="15">
    <source>
        <dbReference type="Proteomes" id="UP000033038"/>
    </source>
</evidence>
<dbReference type="InterPro" id="IPR038257">
    <property type="entry name" value="CRISPR-assoc_Cas3_HD_sf"/>
</dbReference>
<dbReference type="RefSeq" id="WP_011308050.1">
    <property type="nucleotide sequence ID" value="NZ_CP009526.1"/>
</dbReference>
<feature type="domain" description="Helicase C-terminal" evidence="12">
    <location>
        <begin position="285"/>
        <end position="457"/>
    </location>
</feature>
<comment type="similarity">
    <text evidence="1">In the N-terminal section; belongs to the CRISPR-associated nuclease Cas3-HD family.</text>
</comment>
<keyword evidence="8" id="KW-0067">ATP-binding</keyword>
<dbReference type="InterPro" id="IPR006474">
    <property type="entry name" value="Helicase_Cas3_CRISPR-ass_core"/>
</dbReference>
<keyword evidence="3" id="KW-0540">Nuclease</keyword>
<evidence type="ECO:0000256" key="6">
    <source>
        <dbReference type="ARBA" id="ARBA00022801"/>
    </source>
</evidence>
<evidence type="ECO:0000256" key="8">
    <source>
        <dbReference type="ARBA" id="ARBA00022840"/>
    </source>
</evidence>
<evidence type="ECO:0000256" key="7">
    <source>
        <dbReference type="ARBA" id="ARBA00022806"/>
    </source>
</evidence>
<dbReference type="GO" id="GO:0005829">
    <property type="term" value="C:cytosol"/>
    <property type="evidence" value="ECO:0007669"/>
    <property type="project" value="TreeGrafter"/>
</dbReference>
<dbReference type="PROSITE" id="PS51643">
    <property type="entry name" value="HD_CAS3"/>
    <property type="match status" value="1"/>
</dbReference>
<dbReference type="NCBIfam" id="TIGR01596">
    <property type="entry name" value="cas3_HD"/>
    <property type="match status" value="1"/>
</dbReference>
<dbReference type="Pfam" id="PF18019">
    <property type="entry name" value="Cas3_HD"/>
    <property type="match status" value="1"/>
</dbReference>
<sequence length="843" mass="96925">MNLEYKQLFQEATGFEPFPYQELLATRENLPELLKVPTGAGKTSGVVIPWVWRRRFAEESIRIRTPRRLIYCLPMRVLVEQTYENVISWLDRLGLLAGSASWKKPEEKTGLIEYLPEHRQPDNEKISVHLLMGGEDAGKWAEYPERDAILIGTQDMLISRELNRGYASSRFRWPLEFGLLNNDCLWVMDEVQLMGAGLPTSAQMEAFRQGFGTFGNYHIIWMSATCEEEWIKTVDFKKPKLDQLKISPEDAKVEMLHKRLTAFKKLEKASITLKNTKKEDSSKEYIDKLSRLIQTQYQQAESAPSIVVIVNTVNRAQDLYKKLIKEYQSKSGTDTLEIFLLHGRFRPPEKTEIFNNFKSATNKNKGKILISTQVIEAGVDISAHILITELAPWSSLVQRFGRLNRYGEYDDSIVLWIDIDTKKDSQVALPYSVQELNIARSKLKGLKEVSPQTLDEITQPPMDAQRHVIRRKDLVDLFDTTQDLTGNDIDISRFIRDSEDRDVFVYWREWEENKPPEDYKGPLKEELCQVPIADFRNFLKNKKEQIWLWDYLEGKWINPKPNNIHPGQTFLINSQAGGYDLKIGWSKDCKDRVPQRFSGSGNNDSTSSDPGVNSGKWETIAKHADNTLKQMEKLLSDLEPIAWEHENTLKNAAYYHDIGKAHEVFQKAVLSDIDEDTDNMKEKLWAKSDRNSGIKYERKHFRHELASALLLLQNEDFIEDLGSNNVNLIAYLVAAHHGKVRLSIRSVPGETAPDNLEITRFARGIWEGDIIPEIDLGNNVKIPSTTLDLSLMEIGIDKYGNPSWLERMCELRDNLGPFRLAYLEGLVRIADWRASSLQEGSDE</sequence>
<dbReference type="InterPro" id="IPR027417">
    <property type="entry name" value="P-loop_NTPase"/>
</dbReference>
<dbReference type="GO" id="GO:0046872">
    <property type="term" value="F:metal ion binding"/>
    <property type="evidence" value="ECO:0007669"/>
    <property type="project" value="UniProtKB-KW"/>
</dbReference>
<dbReference type="GO" id="GO:0051607">
    <property type="term" value="P:defense response to virus"/>
    <property type="evidence" value="ECO:0007669"/>
    <property type="project" value="UniProtKB-KW"/>
</dbReference>
<feature type="compositionally biased region" description="Low complexity" evidence="10">
    <location>
        <begin position="598"/>
        <end position="609"/>
    </location>
</feature>
<keyword evidence="7" id="KW-0347">Helicase</keyword>
<dbReference type="PATRIC" id="fig|1434109.4.peg.2026"/>
<dbReference type="GO" id="GO:0005524">
    <property type="term" value="F:ATP binding"/>
    <property type="evidence" value="ECO:0007669"/>
    <property type="project" value="UniProtKB-KW"/>
</dbReference>
<evidence type="ECO:0000256" key="10">
    <source>
        <dbReference type="SAM" id="MobiDB-lite"/>
    </source>
</evidence>
<dbReference type="NCBIfam" id="TIGR01587">
    <property type="entry name" value="cas3_core"/>
    <property type="match status" value="1"/>
</dbReference>
<dbReference type="Pfam" id="PF00270">
    <property type="entry name" value="DEAD"/>
    <property type="match status" value="1"/>
</dbReference>
<dbReference type="InterPro" id="IPR054712">
    <property type="entry name" value="Cas3-like_dom"/>
</dbReference>
<evidence type="ECO:0008006" key="16">
    <source>
        <dbReference type="Google" id="ProtNLM"/>
    </source>
</evidence>
<dbReference type="PROSITE" id="PS51194">
    <property type="entry name" value="HELICASE_CTER"/>
    <property type="match status" value="1"/>
</dbReference>
<evidence type="ECO:0000256" key="9">
    <source>
        <dbReference type="ARBA" id="ARBA00023118"/>
    </source>
</evidence>
<gene>
    <name evidence="14" type="ORF">MSBRW_1614</name>
</gene>
<dbReference type="Pfam" id="PF22590">
    <property type="entry name" value="Cas3-like_C_2"/>
    <property type="match status" value="1"/>
</dbReference>
<dbReference type="AlphaFoldDB" id="A0A0E3QMC7"/>
<evidence type="ECO:0000256" key="3">
    <source>
        <dbReference type="ARBA" id="ARBA00022722"/>
    </source>
</evidence>
<keyword evidence="5" id="KW-0547">Nucleotide-binding</keyword>
<dbReference type="GO" id="GO:0003676">
    <property type="term" value="F:nucleic acid binding"/>
    <property type="evidence" value="ECO:0007669"/>
    <property type="project" value="InterPro"/>
</dbReference>
<dbReference type="PROSITE" id="PS51192">
    <property type="entry name" value="HELICASE_ATP_BIND_1"/>
    <property type="match status" value="1"/>
</dbReference>
<proteinExistence type="inferred from homology"/>
<dbReference type="Gene3D" id="3.40.50.300">
    <property type="entry name" value="P-loop containing nucleotide triphosphate hydrolases"/>
    <property type="match status" value="2"/>
</dbReference>
<dbReference type="Proteomes" id="UP000033038">
    <property type="component" value="Chromosome"/>
</dbReference>
<dbReference type="InterPro" id="IPR006483">
    <property type="entry name" value="CRISPR-assoc_Cas3_HD"/>
</dbReference>
<feature type="domain" description="Helicase ATP-binding" evidence="11">
    <location>
        <begin position="23"/>
        <end position="244"/>
    </location>
</feature>
<keyword evidence="9" id="KW-0051">Antiviral defense</keyword>
<accession>A0A0E3QMC7</accession>
<evidence type="ECO:0000313" key="14">
    <source>
        <dbReference type="EMBL" id="AKB50867.1"/>
    </source>
</evidence>
<name>A0A0E3QMC7_METBA</name>
<dbReference type="InterPro" id="IPR050079">
    <property type="entry name" value="DEAD_box_RNA_helicase"/>
</dbReference>
<reference evidence="14 15" key="1">
    <citation type="submission" date="2014-07" db="EMBL/GenBank/DDBJ databases">
        <title>Methanogenic archaea and the global carbon cycle.</title>
        <authorList>
            <person name="Henriksen J.R."/>
            <person name="Luke J."/>
            <person name="Reinhart S."/>
            <person name="Benedict M.N."/>
            <person name="Youngblut N.D."/>
            <person name="Metcalf M.E."/>
            <person name="Whitaker R.J."/>
            <person name="Metcalf W.W."/>
        </authorList>
    </citation>
    <scope>NUCLEOTIDE SEQUENCE [LARGE SCALE GENOMIC DNA]</scope>
    <source>
        <strain evidence="14 15">Wiesmoor</strain>
    </source>
</reference>
<dbReference type="GO" id="GO:0016787">
    <property type="term" value="F:hydrolase activity"/>
    <property type="evidence" value="ECO:0007669"/>
    <property type="project" value="UniProtKB-KW"/>
</dbReference>
<feature type="domain" description="HD Cas3-type" evidence="13">
    <location>
        <begin position="613"/>
        <end position="833"/>
    </location>
</feature>
<evidence type="ECO:0000259" key="13">
    <source>
        <dbReference type="PROSITE" id="PS51643"/>
    </source>
</evidence>
<dbReference type="EMBL" id="CP009526">
    <property type="protein sequence ID" value="AKB50867.1"/>
    <property type="molecule type" value="Genomic_DNA"/>
</dbReference>
<dbReference type="GO" id="GO:0003724">
    <property type="term" value="F:RNA helicase activity"/>
    <property type="evidence" value="ECO:0007669"/>
    <property type="project" value="TreeGrafter"/>
</dbReference>
<dbReference type="PANTHER" id="PTHR47959:SF16">
    <property type="entry name" value="CRISPR-ASSOCIATED NUCLEASE_HELICASE CAS3-RELATED"/>
    <property type="match status" value="1"/>
</dbReference>
<dbReference type="InterPro" id="IPR014001">
    <property type="entry name" value="Helicase_ATP-bd"/>
</dbReference>
<feature type="region of interest" description="Disordered" evidence="10">
    <location>
        <begin position="594"/>
        <end position="614"/>
    </location>
</feature>
<dbReference type="InterPro" id="IPR011545">
    <property type="entry name" value="DEAD/DEAH_box_helicase_dom"/>
</dbReference>
<evidence type="ECO:0000256" key="1">
    <source>
        <dbReference type="ARBA" id="ARBA00006847"/>
    </source>
</evidence>
<comment type="similarity">
    <text evidence="2">In the central section; belongs to the CRISPR-associated helicase Cas3 family.</text>
</comment>
<evidence type="ECO:0000256" key="4">
    <source>
        <dbReference type="ARBA" id="ARBA00022723"/>
    </source>
</evidence>
<keyword evidence="6" id="KW-0378">Hydrolase</keyword>
<dbReference type="SMART" id="SM00490">
    <property type="entry name" value="HELICc"/>
    <property type="match status" value="1"/>
</dbReference>
<dbReference type="GO" id="GO:0004518">
    <property type="term" value="F:nuclease activity"/>
    <property type="evidence" value="ECO:0007669"/>
    <property type="project" value="UniProtKB-KW"/>
</dbReference>
<evidence type="ECO:0000256" key="5">
    <source>
        <dbReference type="ARBA" id="ARBA00022741"/>
    </source>
</evidence>
<evidence type="ECO:0000259" key="12">
    <source>
        <dbReference type="PROSITE" id="PS51194"/>
    </source>
</evidence>
<organism evidence="14 15">
    <name type="scientific">Methanosarcina barkeri str. Wiesmoor</name>
    <dbReference type="NCBI Taxonomy" id="1434109"/>
    <lineage>
        <taxon>Archaea</taxon>
        <taxon>Methanobacteriati</taxon>
        <taxon>Methanobacteriota</taxon>
        <taxon>Stenosarchaea group</taxon>
        <taxon>Methanomicrobia</taxon>
        <taxon>Methanosarcinales</taxon>
        <taxon>Methanosarcinaceae</taxon>
        <taxon>Methanosarcina</taxon>
    </lineage>
</organism>
<dbReference type="SUPFAM" id="SSF52540">
    <property type="entry name" value="P-loop containing nucleoside triphosphate hydrolases"/>
    <property type="match status" value="1"/>
</dbReference>
<dbReference type="InterPro" id="IPR001650">
    <property type="entry name" value="Helicase_C-like"/>
</dbReference>